<feature type="transmembrane region" description="Helical" evidence="2">
    <location>
        <begin position="255"/>
        <end position="275"/>
    </location>
</feature>
<dbReference type="AlphaFoldDB" id="A0A345UPG3"/>
<proteinExistence type="predicted"/>
<dbReference type="OrthoDB" id="9793746at2"/>
<sequence>MNPSPEKQSAQDRAKEKLSKDYTRPREVPLLFGKAFILGAADVVPGVSGGTMALILGIYKRMLNAIKSVDVTAIRQLLTFQLAAVFARVHWRFGITLGLGIFSALVFFTRVVPLPVYMYSDPELIYGLFFGLIAGSIVLLLLALGQFNWKIGLAIAAGTLIGFQIVTLVPTDTPDHPLFLILTGMLSISALVLPGISGSFILLILRKYDTILGSIGMLGGPQTVEALFILVPFGIGVVFGLGAFARILSWLLDRYYVVTLCILIGFMAGSLYIIWPFQERTFVPSERPQLVSVDSGLARMAAESEPTLRAPQYLVLGEVVNPDAPEAEQEVEVIVVKNQLIASVPFVPQLAQAETDERLSAGRSAVFRGYSMMLTGLAAVLLLGFVSRKMGGDTL</sequence>
<name>A0A345UPG3_9BACT</name>
<feature type="transmembrane region" description="Helical" evidence="2">
    <location>
        <begin position="35"/>
        <end position="59"/>
    </location>
</feature>
<feature type="compositionally biased region" description="Basic and acidic residues" evidence="1">
    <location>
        <begin position="9"/>
        <end position="21"/>
    </location>
</feature>
<feature type="transmembrane region" description="Helical" evidence="2">
    <location>
        <begin position="226"/>
        <end position="249"/>
    </location>
</feature>
<keyword evidence="2" id="KW-1133">Transmembrane helix</keyword>
<feature type="transmembrane region" description="Helical" evidence="2">
    <location>
        <begin position="177"/>
        <end position="205"/>
    </location>
</feature>
<keyword evidence="2" id="KW-0472">Membrane</keyword>
<feature type="transmembrane region" description="Helical" evidence="2">
    <location>
        <begin position="93"/>
        <end position="112"/>
    </location>
</feature>
<dbReference type="InterPro" id="IPR007163">
    <property type="entry name" value="VCA0040-like"/>
</dbReference>
<feature type="region of interest" description="Disordered" evidence="1">
    <location>
        <begin position="1"/>
        <end position="21"/>
    </location>
</feature>
<dbReference type="PANTHER" id="PTHR37308:SF1">
    <property type="entry name" value="POLYPRENYL-PHOSPHATE TRANSPORTER"/>
    <property type="match status" value="1"/>
</dbReference>
<reference evidence="3 4" key="1">
    <citation type="submission" date="2018-03" db="EMBL/GenBank/DDBJ databases">
        <title>Phenotypic and genomic properties of Cyclonatronum proteinivorum gen. nov., sp. nov., a haloalkaliphilic bacteroidete from soda lakes possessing Na+-translocating rhodopsin.</title>
        <authorList>
            <person name="Toshchakov S.V."/>
            <person name="Korzhenkov A."/>
            <person name="Samarov N.I."/>
            <person name="Kublanov I.V."/>
            <person name="Muntyan M.S."/>
            <person name="Sorokin D.Y."/>
        </authorList>
    </citation>
    <scope>NUCLEOTIDE SEQUENCE [LARGE SCALE GENOMIC DNA]</scope>
    <source>
        <strain evidence="3 4">Omega</strain>
    </source>
</reference>
<feature type="transmembrane region" description="Helical" evidence="2">
    <location>
        <begin position="124"/>
        <end position="144"/>
    </location>
</feature>
<gene>
    <name evidence="3" type="ORF">CYPRO_3131</name>
</gene>
<organism evidence="3 4">
    <name type="scientific">Cyclonatronum proteinivorum</name>
    <dbReference type="NCBI Taxonomy" id="1457365"/>
    <lineage>
        <taxon>Bacteria</taxon>
        <taxon>Pseudomonadati</taxon>
        <taxon>Balneolota</taxon>
        <taxon>Balneolia</taxon>
        <taxon>Balneolales</taxon>
        <taxon>Cyclonatronaceae</taxon>
        <taxon>Cyclonatronum</taxon>
    </lineage>
</organism>
<dbReference type="EMBL" id="CP027806">
    <property type="protein sequence ID" value="AXJ02365.1"/>
    <property type="molecule type" value="Genomic_DNA"/>
</dbReference>
<feature type="transmembrane region" description="Helical" evidence="2">
    <location>
        <begin position="365"/>
        <end position="386"/>
    </location>
</feature>
<evidence type="ECO:0000256" key="1">
    <source>
        <dbReference type="SAM" id="MobiDB-lite"/>
    </source>
</evidence>
<keyword evidence="2" id="KW-0812">Transmembrane</keyword>
<feature type="transmembrane region" description="Helical" evidence="2">
    <location>
        <begin position="151"/>
        <end position="171"/>
    </location>
</feature>
<accession>A0A345UPG3</accession>
<protein>
    <submittedName>
        <fullName evidence="3">Putative membrane protein</fullName>
    </submittedName>
</protein>
<dbReference type="RefSeq" id="WP_114985462.1">
    <property type="nucleotide sequence ID" value="NZ_CP027806.1"/>
</dbReference>
<keyword evidence="4" id="KW-1185">Reference proteome</keyword>
<dbReference type="Proteomes" id="UP000254808">
    <property type="component" value="Chromosome"/>
</dbReference>
<dbReference type="Pfam" id="PF04018">
    <property type="entry name" value="VCA0040-like"/>
    <property type="match status" value="1"/>
</dbReference>
<dbReference type="PANTHER" id="PTHR37308">
    <property type="entry name" value="INTEGRAL MEMBRANE PROTEIN"/>
    <property type="match status" value="1"/>
</dbReference>
<evidence type="ECO:0000313" key="4">
    <source>
        <dbReference type="Proteomes" id="UP000254808"/>
    </source>
</evidence>
<dbReference type="KEGG" id="cprv:CYPRO_3131"/>
<evidence type="ECO:0000256" key="2">
    <source>
        <dbReference type="SAM" id="Phobius"/>
    </source>
</evidence>
<evidence type="ECO:0000313" key="3">
    <source>
        <dbReference type="EMBL" id="AXJ02365.1"/>
    </source>
</evidence>